<keyword evidence="2" id="KW-0496">Mitochondrion</keyword>
<keyword evidence="1" id="KW-0472">Membrane</keyword>
<proteinExistence type="predicted"/>
<feature type="transmembrane region" description="Helical" evidence="1">
    <location>
        <begin position="113"/>
        <end position="133"/>
    </location>
</feature>
<feature type="transmembrane region" description="Helical" evidence="1">
    <location>
        <begin position="242"/>
        <end position="261"/>
    </location>
</feature>
<reference evidence="2" key="1">
    <citation type="journal article" date="2020" name="Parasitology">
        <title>Mitochondrial DNA dataset suggest that the genus Sphaerirostris Golvan, 1956 is a synonym of the genus Centrorhynchus Luhe, 1911.</title>
        <authorList>
            <person name="Muhammad N."/>
            <person name="Suleman"/>
            <person name="Ahmad M.S."/>
            <person name="Li L."/>
            <person name="Zhao Q."/>
            <person name="Ullah H."/>
            <person name="Zhu X.Q."/>
            <person name="Ma J."/>
        </authorList>
    </citation>
    <scope>NUCLEOTIDE SEQUENCE</scope>
</reference>
<feature type="transmembrane region" description="Helical" evidence="1">
    <location>
        <begin position="139"/>
        <end position="162"/>
    </location>
</feature>
<name>A0A6M8Y6Y0_9BILA</name>
<dbReference type="EMBL" id="MT476588">
    <property type="protein sequence ID" value="QKK36834.1"/>
    <property type="molecule type" value="Genomic_DNA"/>
</dbReference>
<keyword evidence="1" id="KW-1133">Transmembrane helix</keyword>
<feature type="transmembrane region" description="Helical" evidence="1">
    <location>
        <begin position="174"/>
        <end position="198"/>
    </location>
</feature>
<keyword evidence="1" id="KW-0812">Transmembrane</keyword>
<feature type="transmembrane region" description="Helical" evidence="1">
    <location>
        <begin position="281"/>
        <end position="297"/>
    </location>
</feature>
<feature type="transmembrane region" description="Helical" evidence="1">
    <location>
        <begin position="12"/>
        <end position="35"/>
    </location>
</feature>
<sequence length="298" mass="31850">MWGGSGELVIWGLAYVAVVSVGLLGVSYVLVWGVLEVSLVLSLTYFVWKDSRMSGVFYYYVVQALSSLMMIVGAMVGEGLMVLVSFVVKMGLFSVFVWMVGVVWSLEFGGSILLVLWAQKLVPLLLLFEWGWVLEWGSGLLWGLVCSGIIVGSVVMMVGFSLKWLLVMSSLVHTSWLVVIMMGSCGALLFYFVLYGVLLMVVLGDLGKNWVAAGGLVVLSSVPPLLGFVLKFYSLSLVVKGAELLVIAGVVLVVGTVVGYFANMVGMFMSNSAGSSEDGGVLGSVGLLLLLTMVGSVF</sequence>
<evidence type="ECO:0000313" key="2">
    <source>
        <dbReference type="EMBL" id="QKK36834.1"/>
    </source>
</evidence>
<gene>
    <name evidence="2" type="primary">ND2</name>
</gene>
<dbReference type="AlphaFoldDB" id="A0A6M8Y6Y0"/>
<accession>A0A6M8Y6Y0</accession>
<evidence type="ECO:0000256" key="1">
    <source>
        <dbReference type="SAM" id="Phobius"/>
    </source>
</evidence>
<geneLocation type="mitochondrion" evidence="2"/>
<protein>
    <submittedName>
        <fullName evidence="2">NADH dehydrogenase subunit 2</fullName>
    </submittedName>
</protein>
<feature type="transmembrane region" description="Helical" evidence="1">
    <location>
        <begin position="56"/>
        <end position="76"/>
    </location>
</feature>
<feature type="transmembrane region" description="Helical" evidence="1">
    <location>
        <begin position="82"/>
        <end position="106"/>
    </location>
</feature>
<feature type="transmembrane region" description="Helical" evidence="1">
    <location>
        <begin position="210"/>
        <end position="230"/>
    </location>
</feature>
<organism evidence="2">
    <name type="scientific">Sphaerirostris lanceoides</name>
    <dbReference type="NCBI Taxonomy" id="2169581"/>
    <lineage>
        <taxon>Eukaryota</taxon>
        <taxon>Metazoa</taxon>
        <taxon>Spiralia</taxon>
        <taxon>Lophotrochozoa</taxon>
        <taxon>Acanthocephala</taxon>
        <taxon>Palaeacanthocephala</taxon>
        <taxon>Polymorphida</taxon>
        <taxon>Centrorhynchidae</taxon>
        <taxon>Sphaerirostris</taxon>
    </lineage>
</organism>